<dbReference type="Gene3D" id="3.10.560.10">
    <property type="entry name" value="Outer membrane lipoprotein wza domain like"/>
    <property type="match status" value="2"/>
</dbReference>
<reference evidence="19 20" key="1">
    <citation type="journal article" date="2018" name="ISME J.">
        <title>A methanotrophic archaeon couples anaerobic oxidation of methane to Fe(III) reduction.</title>
        <authorList>
            <person name="Cai C."/>
            <person name="Leu A.O."/>
            <person name="Xie G.J."/>
            <person name="Guo J."/>
            <person name="Feng Y."/>
            <person name="Zhao J.X."/>
            <person name="Tyson G.W."/>
            <person name="Yuan Z."/>
            <person name="Hu S."/>
        </authorList>
    </citation>
    <scope>NUCLEOTIDE SEQUENCE [LARGE SCALE GENOMIC DNA]</scope>
    <source>
        <strain evidence="19">FeB_12</strain>
    </source>
</reference>
<dbReference type="InterPro" id="IPR003715">
    <property type="entry name" value="Poly_export_N"/>
</dbReference>
<evidence type="ECO:0000256" key="1">
    <source>
        <dbReference type="ARBA" id="ARBA00004571"/>
    </source>
</evidence>
<evidence type="ECO:0000259" key="16">
    <source>
        <dbReference type="Pfam" id="PF02563"/>
    </source>
</evidence>
<keyword evidence="4" id="KW-1134">Transmembrane beta strand</keyword>
<dbReference type="GO" id="GO:0015288">
    <property type="term" value="F:porin activity"/>
    <property type="evidence" value="ECO:0007669"/>
    <property type="project" value="UniProtKB-KW"/>
</dbReference>
<keyword evidence="6 15" id="KW-0812">Transmembrane</keyword>
<proteinExistence type="inferred from homology"/>
<comment type="subcellular location">
    <subcellularLocation>
        <location evidence="1">Cell outer membrane</location>
        <topology evidence="1">Multi-pass membrane protein</topology>
    </subcellularLocation>
</comment>
<keyword evidence="3" id="KW-0813">Transport</keyword>
<evidence type="ECO:0000256" key="14">
    <source>
        <dbReference type="ARBA" id="ARBA00023288"/>
    </source>
</evidence>
<evidence type="ECO:0000256" key="10">
    <source>
        <dbReference type="ARBA" id="ARBA00023114"/>
    </source>
</evidence>
<protein>
    <recommendedName>
        <fullName evidence="21">Soluble ligand binding domain-containing protein</fullName>
    </recommendedName>
</protein>
<evidence type="ECO:0000256" key="8">
    <source>
        <dbReference type="ARBA" id="ARBA00023047"/>
    </source>
</evidence>
<accession>A0A855X240</accession>
<evidence type="ECO:0000259" key="18">
    <source>
        <dbReference type="Pfam" id="PF22461"/>
    </source>
</evidence>
<keyword evidence="13" id="KW-0998">Cell outer membrane</keyword>
<keyword evidence="5" id="KW-0762">Sugar transport</keyword>
<evidence type="ECO:0000313" key="19">
    <source>
        <dbReference type="EMBL" id="PWB67854.1"/>
    </source>
</evidence>
<keyword evidence="8" id="KW-0625">Polysaccharide transport</keyword>
<evidence type="ECO:0000256" key="15">
    <source>
        <dbReference type="SAM" id="Phobius"/>
    </source>
</evidence>
<evidence type="ECO:0000256" key="13">
    <source>
        <dbReference type="ARBA" id="ARBA00023237"/>
    </source>
</evidence>
<comment type="caution">
    <text evidence="19">The sequence shown here is derived from an EMBL/GenBank/DDBJ whole genome shotgun (WGS) entry which is preliminary data.</text>
</comment>
<comment type="similarity">
    <text evidence="2">Belongs to the BexD/CtrA/VexA family.</text>
</comment>
<evidence type="ECO:0000256" key="6">
    <source>
        <dbReference type="ARBA" id="ARBA00022692"/>
    </source>
</evidence>
<dbReference type="GO" id="GO:0046930">
    <property type="term" value="C:pore complex"/>
    <property type="evidence" value="ECO:0007669"/>
    <property type="project" value="UniProtKB-KW"/>
</dbReference>
<dbReference type="Proteomes" id="UP000250918">
    <property type="component" value="Unassembled WGS sequence"/>
</dbReference>
<evidence type="ECO:0000259" key="17">
    <source>
        <dbReference type="Pfam" id="PF10531"/>
    </source>
</evidence>
<dbReference type="InterPro" id="IPR019554">
    <property type="entry name" value="Soluble_ligand-bd"/>
</dbReference>
<evidence type="ECO:0000256" key="4">
    <source>
        <dbReference type="ARBA" id="ARBA00022452"/>
    </source>
</evidence>
<dbReference type="EMBL" id="PQAP01000228">
    <property type="protein sequence ID" value="PWB67854.1"/>
    <property type="molecule type" value="Genomic_DNA"/>
</dbReference>
<feature type="domain" description="SLBB" evidence="18">
    <location>
        <begin position="110"/>
        <end position="189"/>
    </location>
</feature>
<name>A0A855X240_9BACT</name>
<dbReference type="PANTHER" id="PTHR33619">
    <property type="entry name" value="POLYSACCHARIDE EXPORT PROTEIN GFCE-RELATED"/>
    <property type="match status" value="1"/>
</dbReference>
<evidence type="ECO:0000256" key="2">
    <source>
        <dbReference type="ARBA" id="ARBA00009450"/>
    </source>
</evidence>
<feature type="domain" description="Soluble ligand binding" evidence="17">
    <location>
        <begin position="211"/>
        <end position="253"/>
    </location>
</feature>
<dbReference type="InterPro" id="IPR054765">
    <property type="entry name" value="SLBB_dom"/>
</dbReference>
<dbReference type="InterPro" id="IPR049712">
    <property type="entry name" value="Poly_export"/>
</dbReference>
<keyword evidence="15" id="KW-1133">Transmembrane helix</keyword>
<feature type="transmembrane region" description="Helical" evidence="15">
    <location>
        <begin position="296"/>
        <end position="320"/>
    </location>
</feature>
<evidence type="ECO:0008006" key="21">
    <source>
        <dbReference type="Google" id="ProtNLM"/>
    </source>
</evidence>
<gene>
    <name evidence="19" type="ORF">C3F09_12740</name>
</gene>
<keyword evidence="7" id="KW-0732">Signal</keyword>
<organism evidence="19 20">
    <name type="scientific">candidate division GN15 bacterium</name>
    <dbReference type="NCBI Taxonomy" id="2072418"/>
    <lineage>
        <taxon>Bacteria</taxon>
        <taxon>candidate division GN15</taxon>
    </lineage>
</organism>
<evidence type="ECO:0000256" key="11">
    <source>
        <dbReference type="ARBA" id="ARBA00023136"/>
    </source>
</evidence>
<keyword evidence="14" id="KW-0449">Lipoprotein</keyword>
<dbReference type="Gene3D" id="3.30.1950.10">
    <property type="entry name" value="wza like domain"/>
    <property type="match status" value="1"/>
</dbReference>
<dbReference type="AlphaFoldDB" id="A0A855X240"/>
<keyword evidence="10" id="KW-0626">Porin</keyword>
<evidence type="ECO:0000256" key="3">
    <source>
        <dbReference type="ARBA" id="ARBA00022448"/>
    </source>
</evidence>
<evidence type="ECO:0000256" key="7">
    <source>
        <dbReference type="ARBA" id="ARBA00022729"/>
    </source>
</evidence>
<dbReference type="GO" id="GO:0006811">
    <property type="term" value="P:monoatomic ion transport"/>
    <property type="evidence" value="ECO:0007669"/>
    <property type="project" value="UniProtKB-KW"/>
</dbReference>
<sequence length="335" mass="36623">MRYGYRANRKRLGLLIFAVLLITAGSIIAKEYQIGPEDVLDVSFWQDPSLNAQVRVGQDGNITLGVIGQIQAAGKSTTELQDEIVRLMSRLNKNVSQAVVRVSQYNYNYVFVNGQVRSPGKRAFEEIPDIWTIINEAGGITETADLSRVTVIRGGTNAGRVEIINVSRALAEGKIDKLPQLERGDAIDVPSAPGNITGTSIAPEIEQKNQVYVLGAVNRPGPIAYVENTDFTDLLALAGGPTAGADLKHIKILTKDKYYSQSYQFNFESYAKSGRPARYIVRKEDTYVVPERRGGFFGTGLDVGTVAAAVGVVTSVYLLYDRLSRNNQTTVTTLQ</sequence>
<evidence type="ECO:0000256" key="9">
    <source>
        <dbReference type="ARBA" id="ARBA00023065"/>
    </source>
</evidence>
<keyword evidence="9" id="KW-0406">Ion transport</keyword>
<dbReference type="Pfam" id="PF22461">
    <property type="entry name" value="SLBB_2"/>
    <property type="match status" value="1"/>
</dbReference>
<evidence type="ECO:0000256" key="5">
    <source>
        <dbReference type="ARBA" id="ARBA00022597"/>
    </source>
</evidence>
<dbReference type="GO" id="GO:0009279">
    <property type="term" value="C:cell outer membrane"/>
    <property type="evidence" value="ECO:0007669"/>
    <property type="project" value="UniProtKB-SubCell"/>
</dbReference>
<feature type="domain" description="Polysaccharide export protein N-terminal" evidence="16">
    <location>
        <begin position="30"/>
        <end position="99"/>
    </location>
</feature>
<dbReference type="Pfam" id="PF10531">
    <property type="entry name" value="SLBB"/>
    <property type="match status" value="1"/>
</dbReference>
<dbReference type="Pfam" id="PF02563">
    <property type="entry name" value="Poly_export"/>
    <property type="match status" value="1"/>
</dbReference>
<evidence type="ECO:0000313" key="20">
    <source>
        <dbReference type="Proteomes" id="UP000250918"/>
    </source>
</evidence>
<keyword evidence="12" id="KW-0564">Palmitate</keyword>
<evidence type="ECO:0000256" key="12">
    <source>
        <dbReference type="ARBA" id="ARBA00023139"/>
    </source>
</evidence>
<dbReference type="PANTHER" id="PTHR33619:SF3">
    <property type="entry name" value="POLYSACCHARIDE EXPORT PROTEIN GFCE-RELATED"/>
    <property type="match status" value="1"/>
</dbReference>
<dbReference type="GO" id="GO:0015159">
    <property type="term" value="F:polysaccharide transmembrane transporter activity"/>
    <property type="evidence" value="ECO:0007669"/>
    <property type="project" value="InterPro"/>
</dbReference>
<keyword evidence="11 15" id="KW-0472">Membrane</keyword>